<accession>A0AAD9Z2V3</accession>
<keyword evidence="3" id="KW-1185">Reference proteome</keyword>
<evidence type="ECO:0000313" key="2">
    <source>
        <dbReference type="EMBL" id="KAK3169881.1"/>
    </source>
</evidence>
<sequence length="63" mass="7085">MKREFFPPQTSPEPDDGHGNDEFGRIMDLLDADWDGQALAERDVLTSVSFTDALYALVFVSLH</sequence>
<gene>
    <name evidence="2" type="ORF">OEA41_009265</name>
</gene>
<feature type="region of interest" description="Disordered" evidence="1">
    <location>
        <begin position="1"/>
        <end position="22"/>
    </location>
</feature>
<dbReference type="AlphaFoldDB" id="A0AAD9Z2V3"/>
<organism evidence="2 3">
    <name type="scientific">Lepraria neglecta</name>
    <dbReference type="NCBI Taxonomy" id="209136"/>
    <lineage>
        <taxon>Eukaryota</taxon>
        <taxon>Fungi</taxon>
        <taxon>Dikarya</taxon>
        <taxon>Ascomycota</taxon>
        <taxon>Pezizomycotina</taxon>
        <taxon>Lecanoromycetes</taxon>
        <taxon>OSLEUM clade</taxon>
        <taxon>Lecanoromycetidae</taxon>
        <taxon>Lecanorales</taxon>
        <taxon>Lecanorineae</taxon>
        <taxon>Stereocaulaceae</taxon>
        <taxon>Lepraria</taxon>
    </lineage>
</organism>
<evidence type="ECO:0000256" key="1">
    <source>
        <dbReference type="SAM" id="MobiDB-lite"/>
    </source>
</evidence>
<evidence type="ECO:0000313" key="3">
    <source>
        <dbReference type="Proteomes" id="UP001276659"/>
    </source>
</evidence>
<dbReference type="EMBL" id="JASNWA010000009">
    <property type="protein sequence ID" value="KAK3169881.1"/>
    <property type="molecule type" value="Genomic_DNA"/>
</dbReference>
<dbReference type="Proteomes" id="UP001276659">
    <property type="component" value="Unassembled WGS sequence"/>
</dbReference>
<protein>
    <submittedName>
        <fullName evidence="2">Uncharacterized protein</fullName>
    </submittedName>
</protein>
<name>A0AAD9Z2V3_9LECA</name>
<reference evidence="2" key="1">
    <citation type="submission" date="2022-11" db="EMBL/GenBank/DDBJ databases">
        <title>Chromosomal genome sequence assembly and mating type (MAT) locus characterization of the leprose asexual lichenized fungus Lepraria neglecta (Nyl.) Erichsen.</title>
        <authorList>
            <person name="Allen J.L."/>
            <person name="Pfeffer B."/>
        </authorList>
    </citation>
    <scope>NUCLEOTIDE SEQUENCE</scope>
    <source>
        <strain evidence="2">Allen 5258</strain>
    </source>
</reference>
<comment type="caution">
    <text evidence="2">The sequence shown here is derived from an EMBL/GenBank/DDBJ whole genome shotgun (WGS) entry which is preliminary data.</text>
</comment>
<proteinExistence type="predicted"/>